<keyword evidence="3" id="KW-1185">Reference proteome</keyword>
<dbReference type="HOGENOM" id="CLU_667374_0_0_1"/>
<feature type="region of interest" description="Disordered" evidence="1">
    <location>
        <begin position="1"/>
        <end position="65"/>
    </location>
</feature>
<organism evidence="2 3">
    <name type="scientific">Exophiala xenobiotica</name>
    <dbReference type="NCBI Taxonomy" id="348802"/>
    <lineage>
        <taxon>Eukaryota</taxon>
        <taxon>Fungi</taxon>
        <taxon>Dikarya</taxon>
        <taxon>Ascomycota</taxon>
        <taxon>Pezizomycotina</taxon>
        <taxon>Eurotiomycetes</taxon>
        <taxon>Chaetothyriomycetidae</taxon>
        <taxon>Chaetothyriales</taxon>
        <taxon>Herpotrichiellaceae</taxon>
        <taxon>Exophiala</taxon>
    </lineage>
</organism>
<name>A0A0D2ELN9_9EURO</name>
<evidence type="ECO:0000256" key="1">
    <source>
        <dbReference type="SAM" id="MobiDB-lite"/>
    </source>
</evidence>
<proteinExistence type="predicted"/>
<accession>A0A0D2ELN9</accession>
<dbReference type="Proteomes" id="UP000054342">
    <property type="component" value="Unassembled WGS sequence"/>
</dbReference>
<dbReference type="AlphaFoldDB" id="A0A0D2ELN9"/>
<gene>
    <name evidence="2" type="ORF">PV05_05033</name>
</gene>
<feature type="compositionally biased region" description="Polar residues" evidence="1">
    <location>
        <begin position="12"/>
        <end position="24"/>
    </location>
</feature>
<dbReference type="RefSeq" id="XP_013316952.1">
    <property type="nucleotide sequence ID" value="XM_013461498.1"/>
</dbReference>
<dbReference type="EMBL" id="KN847319">
    <property type="protein sequence ID" value="KIW56368.1"/>
    <property type="molecule type" value="Genomic_DNA"/>
</dbReference>
<sequence length="412" mass="46590">MSRAVDDIHAVSVSTSGPMPQRSTRLVEAPSFTEGSQCPPQRPTSPPTPEFVTPVSSPQTSALLGGDMTRLSLGPPATQGSGAFLPARQTTAAQEVEVDAPPQRKKERDPNAEYGGLEHDPKLPSPEYHAGKVDWYPDLFEDQICRTLSPYHKRLIARMKAKWSTDFQCLRAVPDDAALRQNIALLVQEAWDVFKEYVPYWTSDPDWSMPPVLGERLREMQIAEAYRCVLRREYELEREVDFNPLYGPYDHRASPSAPGNCLRGKGPLRSVAQYFVYLDPIEAQLLEKVDQIHMLHKGLLDGQTLRSDKQAIAQAFRAYREAVRLLVRELSAKVEQLNDLVTPTIAFFEHEKGRIFRCFNNFEQLVQLQISRLDPEGKKGVGNLFAVLREGNSMEISYYYDLSKSPKIVKEL</sequence>
<feature type="compositionally biased region" description="Basic and acidic residues" evidence="1">
    <location>
        <begin position="102"/>
        <end position="122"/>
    </location>
</feature>
<dbReference type="GeneID" id="25326941"/>
<evidence type="ECO:0000313" key="2">
    <source>
        <dbReference type="EMBL" id="KIW56368.1"/>
    </source>
</evidence>
<dbReference type="OrthoDB" id="10664378at2759"/>
<feature type="compositionally biased region" description="Pro residues" evidence="1">
    <location>
        <begin position="40"/>
        <end position="49"/>
    </location>
</feature>
<feature type="region of interest" description="Disordered" evidence="1">
    <location>
        <begin position="89"/>
        <end position="123"/>
    </location>
</feature>
<protein>
    <submittedName>
        <fullName evidence="2">Uncharacterized protein</fullName>
    </submittedName>
</protein>
<evidence type="ECO:0000313" key="3">
    <source>
        <dbReference type="Proteomes" id="UP000054342"/>
    </source>
</evidence>
<reference evidence="2 3" key="1">
    <citation type="submission" date="2015-01" db="EMBL/GenBank/DDBJ databases">
        <title>The Genome Sequence of Exophiala xenobiotica CBS118157.</title>
        <authorList>
            <consortium name="The Broad Institute Genomics Platform"/>
            <person name="Cuomo C."/>
            <person name="de Hoog S."/>
            <person name="Gorbushina A."/>
            <person name="Stielow B."/>
            <person name="Teixiera M."/>
            <person name="Abouelleil A."/>
            <person name="Chapman S.B."/>
            <person name="Priest M."/>
            <person name="Young S.K."/>
            <person name="Wortman J."/>
            <person name="Nusbaum C."/>
            <person name="Birren B."/>
        </authorList>
    </citation>
    <scope>NUCLEOTIDE SEQUENCE [LARGE SCALE GENOMIC DNA]</scope>
    <source>
        <strain evidence="2 3">CBS 118157</strain>
    </source>
</reference>